<dbReference type="STRING" id="617002.SAMN05660653_00182"/>
<keyword evidence="1" id="KW-0472">Membrane</keyword>
<gene>
    <name evidence="2" type="ORF">SAMN05660653_00182</name>
</gene>
<keyword evidence="1" id="KW-1133">Transmembrane helix</keyword>
<dbReference type="EMBL" id="FMXO01000001">
    <property type="protein sequence ID" value="SDB03936.1"/>
    <property type="molecule type" value="Genomic_DNA"/>
</dbReference>
<keyword evidence="3" id="KW-1185">Reference proteome</keyword>
<evidence type="ECO:0000256" key="1">
    <source>
        <dbReference type="SAM" id="Phobius"/>
    </source>
</evidence>
<keyword evidence="1" id="KW-0812">Transmembrane</keyword>
<sequence>MAIKGKIGDFSYNDERARGGNHPAVIMSGLFALALVLLPVGLLLARGLDGKLTSWLKAMTGVLGEGDGTEKTFVFDLKGPIVPGTLVIDDGVEAFTDDGFGTLTGDGATTPGTGKIDYRTGKGTVTFKTAPLAEADIEATWEPVPVGVLDEDLDTDRSTSGLYIRHGSVRKDVLKVPADAGGYEAPAAAMLKTLEDAGIYPE</sequence>
<proteinExistence type="predicted"/>
<dbReference type="RefSeq" id="WP_092116275.1">
    <property type="nucleotide sequence ID" value="NZ_FMXO01000001.1"/>
</dbReference>
<evidence type="ECO:0000313" key="2">
    <source>
        <dbReference type="EMBL" id="SDB03936.1"/>
    </source>
</evidence>
<dbReference type="AlphaFoldDB" id="A0A1G6A6K7"/>
<evidence type="ECO:0000313" key="3">
    <source>
        <dbReference type="Proteomes" id="UP000198771"/>
    </source>
</evidence>
<name>A0A1G6A6K7_9BACT</name>
<dbReference type="OrthoDB" id="5456145at2"/>
<organism evidence="2 3">
    <name type="scientific">Desulfonatronum thiosulfatophilum</name>
    <dbReference type="NCBI Taxonomy" id="617002"/>
    <lineage>
        <taxon>Bacteria</taxon>
        <taxon>Pseudomonadati</taxon>
        <taxon>Thermodesulfobacteriota</taxon>
        <taxon>Desulfovibrionia</taxon>
        <taxon>Desulfovibrionales</taxon>
        <taxon>Desulfonatronaceae</taxon>
        <taxon>Desulfonatronum</taxon>
    </lineage>
</organism>
<accession>A0A1G6A6K7</accession>
<reference evidence="2 3" key="1">
    <citation type="submission" date="2016-10" db="EMBL/GenBank/DDBJ databases">
        <authorList>
            <person name="de Groot N.N."/>
        </authorList>
    </citation>
    <scope>NUCLEOTIDE SEQUENCE [LARGE SCALE GENOMIC DNA]</scope>
    <source>
        <strain evidence="2 3">ASO4-2</strain>
    </source>
</reference>
<protein>
    <submittedName>
        <fullName evidence="2">Uncharacterized protein</fullName>
    </submittedName>
</protein>
<feature type="transmembrane region" description="Helical" evidence="1">
    <location>
        <begin position="24"/>
        <end position="45"/>
    </location>
</feature>
<dbReference type="Proteomes" id="UP000198771">
    <property type="component" value="Unassembled WGS sequence"/>
</dbReference>